<keyword evidence="9" id="KW-0808">Transferase</keyword>
<accession>A0A173XRZ3</accession>
<evidence type="ECO:0000256" key="4">
    <source>
        <dbReference type="ARBA" id="ARBA00022692"/>
    </source>
</evidence>
<dbReference type="CDD" id="cd16015">
    <property type="entry name" value="LTA_synthase"/>
    <property type="match status" value="1"/>
</dbReference>
<evidence type="ECO:0000256" key="1">
    <source>
        <dbReference type="ARBA" id="ARBA00004651"/>
    </source>
</evidence>
<dbReference type="PANTHER" id="PTHR47371:SF3">
    <property type="entry name" value="PHOSPHOGLYCEROL TRANSFERASE I"/>
    <property type="match status" value="1"/>
</dbReference>
<comment type="subcellular location">
    <subcellularLocation>
        <location evidence="1">Cell membrane</location>
        <topology evidence="1">Multi-pass membrane protein</topology>
    </subcellularLocation>
</comment>
<dbReference type="AlphaFoldDB" id="A0A173XRZ3"/>
<dbReference type="OrthoDB" id="243547at2"/>
<evidence type="ECO:0000256" key="5">
    <source>
        <dbReference type="ARBA" id="ARBA00022989"/>
    </source>
</evidence>
<evidence type="ECO:0000313" key="10">
    <source>
        <dbReference type="Proteomes" id="UP000095558"/>
    </source>
</evidence>
<feature type="domain" description="Sulfatase N-terminal" evidence="8">
    <location>
        <begin position="256"/>
        <end position="528"/>
    </location>
</feature>
<feature type="transmembrane region" description="Helical" evidence="7">
    <location>
        <begin position="119"/>
        <end position="140"/>
    </location>
</feature>
<dbReference type="SUPFAM" id="SSF53649">
    <property type="entry name" value="Alkaline phosphatase-like"/>
    <property type="match status" value="1"/>
</dbReference>
<dbReference type="GO" id="GO:0016740">
    <property type="term" value="F:transferase activity"/>
    <property type="evidence" value="ECO:0007669"/>
    <property type="project" value="UniProtKB-KW"/>
</dbReference>
<dbReference type="InterPro" id="IPR000917">
    <property type="entry name" value="Sulfatase_N"/>
</dbReference>
<keyword evidence="5 7" id="KW-1133">Transmembrane helix</keyword>
<feature type="transmembrane region" description="Helical" evidence="7">
    <location>
        <begin position="45"/>
        <end position="65"/>
    </location>
</feature>
<reference evidence="9 10" key="1">
    <citation type="submission" date="2015-09" db="EMBL/GenBank/DDBJ databases">
        <authorList>
            <consortium name="Pathogen Informatics"/>
        </authorList>
    </citation>
    <scope>NUCLEOTIDE SEQUENCE [LARGE SCALE GENOMIC DNA]</scope>
    <source>
        <strain evidence="9 10">2789STDY5834855</strain>
    </source>
</reference>
<evidence type="ECO:0000256" key="6">
    <source>
        <dbReference type="ARBA" id="ARBA00023136"/>
    </source>
</evidence>
<keyword evidence="3" id="KW-1003">Cell membrane</keyword>
<keyword evidence="6 7" id="KW-0472">Membrane</keyword>
<dbReference type="Pfam" id="PF00884">
    <property type="entry name" value="Sulfatase"/>
    <property type="match status" value="1"/>
</dbReference>
<sequence>MKINYKNIFKYLLVILYPLMISVLLEYNICQNFTETMTFLITKPNILLFNILISAILFILIFLILNKAWLSMTIHGGIFYILSCVEYFKYKTSGSHLVISDLIMTKNLSDVGKFASLKITYPLVLNLVILMLYIVFTYKNNLILDFSLKKRIYICASISAMLTIALTTSISAKVFSAFEIETNVATNILESNEQFSDIGFLPYLAKTTSENLMDIVNPPENYSYDSINELFSSENKDSDDSKTTNSDNITSDENKPNVIFIMSESFSDFRVFDSLNIDEDIYSGFDQVGSEGYIGNCIVPTFGGYTTRTEFELLTGLPTYAINTPSVPQNLLKKQEIIDTIPKYFKNLGYSTTYIHPFSKSFYDRETLYSQYSFDNLYFDDNMTVETTKFRRYISDESVFNQIKSVLESSDNPSYIFATTMQNHQPYYEETAEGADQLSYYLAGIKETSDTLREFTNWLKDFDEDVVLVFVGDHFPFFTPDDDVYNRLGVSDANSELIYTQKYIIWNNYNSSILDKDDKTISAFYIPYVVTDMIGSEDTKFTSTMKSIMNDYPLYSPSVQSSNERNAELDLITYDRVIGENYSNEIESNNN</sequence>
<evidence type="ECO:0000256" key="7">
    <source>
        <dbReference type="SAM" id="Phobius"/>
    </source>
</evidence>
<feature type="transmembrane region" description="Helical" evidence="7">
    <location>
        <begin position="7"/>
        <end position="25"/>
    </location>
</feature>
<dbReference type="RefSeq" id="WP_055274929.1">
    <property type="nucleotide sequence ID" value="NZ_CYZV01000001.1"/>
</dbReference>
<evidence type="ECO:0000259" key="8">
    <source>
        <dbReference type="Pfam" id="PF00884"/>
    </source>
</evidence>
<dbReference type="InterPro" id="IPR017850">
    <property type="entry name" value="Alkaline_phosphatase_core_sf"/>
</dbReference>
<name>A0A173XRZ3_9CLOT</name>
<evidence type="ECO:0000256" key="2">
    <source>
        <dbReference type="ARBA" id="ARBA00004936"/>
    </source>
</evidence>
<proteinExistence type="predicted"/>
<dbReference type="InterPro" id="IPR050448">
    <property type="entry name" value="OpgB/LTA_synthase_biosynth"/>
</dbReference>
<protein>
    <submittedName>
        <fullName evidence="9">Phosphoglycerol transferase family protein, alkaline phosphatase superfamily</fullName>
    </submittedName>
</protein>
<evidence type="ECO:0000313" key="9">
    <source>
        <dbReference type="EMBL" id="CUN54494.1"/>
    </source>
</evidence>
<comment type="pathway">
    <text evidence="2">Cell wall biogenesis; lipoteichoic acid biosynthesis.</text>
</comment>
<dbReference type="EMBL" id="CYZV01000001">
    <property type="protein sequence ID" value="CUN54494.1"/>
    <property type="molecule type" value="Genomic_DNA"/>
</dbReference>
<gene>
    <name evidence="9" type="primary">ltaS1</name>
    <name evidence="9" type="ORF">ERS852470_00179</name>
</gene>
<dbReference type="GO" id="GO:0005886">
    <property type="term" value="C:plasma membrane"/>
    <property type="evidence" value="ECO:0007669"/>
    <property type="project" value="UniProtKB-SubCell"/>
</dbReference>
<dbReference type="PANTHER" id="PTHR47371">
    <property type="entry name" value="LIPOTEICHOIC ACID SYNTHASE"/>
    <property type="match status" value="1"/>
</dbReference>
<evidence type="ECO:0000256" key="3">
    <source>
        <dbReference type="ARBA" id="ARBA00022475"/>
    </source>
</evidence>
<dbReference type="Gene3D" id="3.40.720.10">
    <property type="entry name" value="Alkaline Phosphatase, subunit A"/>
    <property type="match status" value="1"/>
</dbReference>
<dbReference type="Proteomes" id="UP000095558">
    <property type="component" value="Unassembled WGS sequence"/>
</dbReference>
<keyword evidence="4 7" id="KW-0812">Transmembrane</keyword>
<organism evidence="9 10">
    <name type="scientific">Clostridium disporicum</name>
    <dbReference type="NCBI Taxonomy" id="84024"/>
    <lineage>
        <taxon>Bacteria</taxon>
        <taxon>Bacillati</taxon>
        <taxon>Bacillota</taxon>
        <taxon>Clostridia</taxon>
        <taxon>Eubacteriales</taxon>
        <taxon>Clostridiaceae</taxon>
        <taxon>Clostridium</taxon>
    </lineage>
</organism>